<evidence type="ECO:0008006" key="4">
    <source>
        <dbReference type="Google" id="ProtNLM"/>
    </source>
</evidence>
<keyword evidence="1" id="KW-1133">Transmembrane helix</keyword>
<feature type="transmembrane region" description="Helical" evidence="1">
    <location>
        <begin position="21"/>
        <end position="44"/>
    </location>
</feature>
<dbReference type="STRING" id="200991.AUC31_01320"/>
<accession>A0A0U2Q621</accession>
<proteinExistence type="predicted"/>
<gene>
    <name evidence="2" type="ORF">AUC31_01320</name>
</gene>
<dbReference type="Proteomes" id="UP000067683">
    <property type="component" value="Chromosome"/>
</dbReference>
<evidence type="ECO:0000256" key="1">
    <source>
        <dbReference type="SAM" id="Phobius"/>
    </source>
</evidence>
<dbReference type="Pfam" id="PF10002">
    <property type="entry name" value="DUF2243"/>
    <property type="match status" value="1"/>
</dbReference>
<feature type="transmembrane region" description="Helical" evidence="1">
    <location>
        <begin position="64"/>
        <end position="81"/>
    </location>
</feature>
<feature type="transmembrane region" description="Helical" evidence="1">
    <location>
        <begin position="133"/>
        <end position="150"/>
    </location>
</feature>
<keyword evidence="1" id="KW-0812">Transmembrane</keyword>
<keyword evidence="3" id="KW-1185">Reference proteome</keyword>
<dbReference type="EMBL" id="CP013659">
    <property type="protein sequence ID" value="ALS73974.1"/>
    <property type="molecule type" value="Genomic_DNA"/>
</dbReference>
<evidence type="ECO:0000313" key="3">
    <source>
        <dbReference type="Proteomes" id="UP000067683"/>
    </source>
</evidence>
<name>A0A0U2Q621_9BACL</name>
<keyword evidence="1" id="KW-0472">Membrane</keyword>
<dbReference type="KEGG" id="prt:AUC31_01320"/>
<sequence length="159" mass="18163">MASKKQEIADETARKLQKQNFWSGVLFGIGSMAFVDEVIFHQLLQWHHFYDLATPQIGIFADGLLNSFAWVAAIGGLFMFADLRRRHAVRLRYWIASVLMGAGGFQLFDGIIDHKVFRTHQVRYQVELWPYDLSWNLFGAALLIAGVFLAKSAKERRSA</sequence>
<dbReference type="AlphaFoldDB" id="A0A0U2Q621"/>
<organism evidence="2 3">
    <name type="scientific">Planococcus rifietoensis</name>
    <dbReference type="NCBI Taxonomy" id="200991"/>
    <lineage>
        <taxon>Bacteria</taxon>
        <taxon>Bacillati</taxon>
        <taxon>Bacillota</taxon>
        <taxon>Bacilli</taxon>
        <taxon>Bacillales</taxon>
        <taxon>Caryophanaceae</taxon>
        <taxon>Planococcus</taxon>
    </lineage>
</organism>
<evidence type="ECO:0000313" key="2">
    <source>
        <dbReference type="EMBL" id="ALS73974.1"/>
    </source>
</evidence>
<feature type="transmembrane region" description="Helical" evidence="1">
    <location>
        <begin position="93"/>
        <end position="113"/>
    </location>
</feature>
<reference evidence="2" key="1">
    <citation type="submission" date="2016-01" db="EMBL/GenBank/DDBJ databases">
        <title>Complete genome of Planococcus rifietoensis type strain M8.</title>
        <authorList>
            <person name="See-Too W.S."/>
        </authorList>
    </citation>
    <scope>NUCLEOTIDE SEQUENCE [LARGE SCALE GENOMIC DNA]</scope>
    <source>
        <strain evidence="2">M8</strain>
    </source>
</reference>
<dbReference type="RefSeq" id="WP_058380682.1">
    <property type="nucleotide sequence ID" value="NZ_CP013659.2"/>
</dbReference>
<protein>
    <recommendedName>
        <fullName evidence="4">DUF2243 domain-containing protein</fullName>
    </recommendedName>
</protein>
<dbReference type="InterPro" id="IPR018719">
    <property type="entry name" value="DUF2243_membrane"/>
</dbReference>
<dbReference type="OrthoDB" id="5190099at2"/>